<dbReference type="EMBL" id="JALAPQ010000026">
    <property type="protein sequence ID" value="MCY8458875.1"/>
    <property type="molecule type" value="Genomic_DNA"/>
</dbReference>
<dbReference type="RefSeq" id="WP_166846625.1">
    <property type="nucleotide sequence ID" value="NZ_CP145137.1"/>
</dbReference>
<name>A0A9Q4EBL6_BACSC</name>
<dbReference type="Proteomes" id="UP001078573">
    <property type="component" value="Unassembled WGS sequence"/>
</dbReference>
<dbReference type="GO" id="GO:0003964">
    <property type="term" value="F:RNA-directed DNA polymerase activity"/>
    <property type="evidence" value="ECO:0007669"/>
    <property type="project" value="UniProtKB-KW"/>
</dbReference>
<sequence length="160" mass="18427">MRRKLDEKLKENKRKILIKQLKESLQYCEEKGFIYQLTDVGQSRDLLEAVLSNSVEGMLREMKVNSKKEAEQLLKETIVTLGSESINDIVYLFHPHSDEVGAIKSTLKDCVEHLGCLLDFIEFEGQLLSNSFILLEPSFAFAICLFHTEYGCELFYAKKL</sequence>
<dbReference type="AlphaFoldDB" id="A0A9Q4EBL6"/>
<dbReference type="Pfam" id="PF24715">
    <property type="entry name" value="YxiF"/>
    <property type="match status" value="1"/>
</dbReference>
<gene>
    <name evidence="1" type="ORF">MOC89_18685</name>
</gene>
<protein>
    <submittedName>
        <fullName evidence="1">Reverse transcriptase</fullName>
    </submittedName>
</protein>
<evidence type="ECO:0000313" key="1">
    <source>
        <dbReference type="EMBL" id="MCY8458875.1"/>
    </source>
</evidence>
<dbReference type="InterPro" id="IPR057807">
    <property type="entry name" value="YxiF"/>
</dbReference>
<proteinExistence type="predicted"/>
<keyword evidence="1" id="KW-0548">Nucleotidyltransferase</keyword>
<accession>A0A9Q4EBL6</accession>
<keyword evidence="1" id="KW-0695">RNA-directed DNA polymerase</keyword>
<organism evidence="1 2">
    <name type="scientific">Bacillus spizizenii</name>
    <name type="common">Bacillus subtilis subsp. spizizenii</name>
    <dbReference type="NCBI Taxonomy" id="96241"/>
    <lineage>
        <taxon>Bacteria</taxon>
        <taxon>Bacillati</taxon>
        <taxon>Bacillota</taxon>
        <taxon>Bacilli</taxon>
        <taxon>Bacillales</taxon>
        <taxon>Bacillaceae</taxon>
        <taxon>Bacillus</taxon>
    </lineage>
</organism>
<evidence type="ECO:0000313" key="2">
    <source>
        <dbReference type="Proteomes" id="UP001078573"/>
    </source>
</evidence>
<keyword evidence="1" id="KW-0808">Transferase</keyword>
<reference evidence="1" key="1">
    <citation type="submission" date="2022-02" db="EMBL/GenBank/DDBJ databases">
        <title>Crop Bioprotection Bacillus Genome Sequencing.</title>
        <authorList>
            <person name="Dunlap C."/>
        </authorList>
    </citation>
    <scope>NUCLEOTIDE SEQUENCE</scope>
    <source>
        <strain evidence="1">WR1O2A-53</strain>
    </source>
</reference>
<comment type="caution">
    <text evidence="1">The sequence shown here is derived from an EMBL/GenBank/DDBJ whole genome shotgun (WGS) entry which is preliminary data.</text>
</comment>